<comment type="caution">
    <text evidence="2">The sequence shown here is derived from an EMBL/GenBank/DDBJ whole genome shotgun (WGS) entry which is preliminary data.</text>
</comment>
<evidence type="ECO:0000313" key="2">
    <source>
        <dbReference type="EMBL" id="MDN4474749.1"/>
    </source>
</evidence>
<accession>A0ABT8G6H7</accession>
<feature type="non-terminal residue" evidence="2">
    <location>
        <position position="1"/>
    </location>
</feature>
<dbReference type="InterPro" id="IPR013540">
    <property type="entry name" value="ChitinaseA_N"/>
</dbReference>
<evidence type="ECO:0000313" key="3">
    <source>
        <dbReference type="Proteomes" id="UP001172728"/>
    </source>
</evidence>
<dbReference type="InterPro" id="IPR014756">
    <property type="entry name" value="Ig_E-set"/>
</dbReference>
<evidence type="ECO:0000259" key="1">
    <source>
        <dbReference type="Pfam" id="PF08329"/>
    </source>
</evidence>
<dbReference type="Gene3D" id="1.20.1270.90">
    <property type="entry name" value="AF1782-like"/>
    <property type="match status" value="1"/>
</dbReference>
<name>A0ABT8G6H7_9MICO</name>
<dbReference type="InterPro" id="IPR013783">
    <property type="entry name" value="Ig-like_fold"/>
</dbReference>
<dbReference type="Pfam" id="PF08329">
    <property type="entry name" value="ChitinaseA_N"/>
    <property type="match status" value="1"/>
</dbReference>
<dbReference type="Proteomes" id="UP001172728">
    <property type="component" value="Unassembled WGS sequence"/>
</dbReference>
<sequence length="524" mass="54066">VLLRIPAPDASAAIDAIGAAGDVTREAYSASSLTALDAAVETATAAVADVRSTQAELDSAAAAIDAALAALEEIGYVPLDDYRIAVLAGQAPELPATLELLTISEARLAEDVAWEDVEAEDFDEPYAVVEVHGVAGATDVVLHVEVVPAGLAYFVDAGAAVETTENGPVLGSPVYDVVSPLAALRNPVVDAAFDGDADEPWGLATAIGDGGVTARAELETLADKDLTAWEAPDGTLAYRFWLPAGSYEVTTGHSVTGDAAASLVTTVTHEGVDTSADAVVLDADVPTGAATVAFTTYRDAVVTVTVEGEGGPAMLSWLGIVDTTEPEAPGAATAAPGAGVLSTDNGWDTGLADGDYTLMWDMWWGQGATTVAFYEDDRLVGAVRLDDATPASQHAEIDLAGRVNGTYTYVAVARNAHGVTTSEELVVEVTDAAPGQGVLSHDNHDRDGDYTVTFNLWWGTNGTTYRLYEDGVLVDEQELTGSTPDAQTASTALTGRAVGRHTYVAELVNAAGTTATKPITVTVR</sequence>
<proteinExistence type="predicted"/>
<dbReference type="RefSeq" id="WP_301131144.1">
    <property type="nucleotide sequence ID" value="NZ_JAUHPW010000001.1"/>
</dbReference>
<dbReference type="EMBL" id="JAUHPW010000001">
    <property type="protein sequence ID" value="MDN4474749.1"/>
    <property type="molecule type" value="Genomic_DNA"/>
</dbReference>
<dbReference type="SUPFAM" id="SSF81296">
    <property type="entry name" value="E set domains"/>
    <property type="match status" value="2"/>
</dbReference>
<keyword evidence="3" id="KW-1185">Reference proteome</keyword>
<gene>
    <name evidence="2" type="ORF">QQX09_02645</name>
</gene>
<reference evidence="2" key="1">
    <citation type="submission" date="2023-06" db="EMBL/GenBank/DDBJ databases">
        <title>Sysu t00192.</title>
        <authorList>
            <person name="Gao L."/>
            <person name="Fang B.-Z."/>
            <person name="Li W.-J."/>
        </authorList>
    </citation>
    <scope>NUCLEOTIDE SEQUENCE</scope>
    <source>
        <strain evidence="2">SYSU T00192</strain>
    </source>
</reference>
<dbReference type="Gene3D" id="2.60.40.10">
    <property type="entry name" value="Immunoglobulins"/>
    <property type="match status" value="2"/>
</dbReference>
<organism evidence="2 3">
    <name type="scientific">Demequina litoralis</name>
    <dbReference type="NCBI Taxonomy" id="3051660"/>
    <lineage>
        <taxon>Bacteria</taxon>
        <taxon>Bacillati</taxon>
        <taxon>Actinomycetota</taxon>
        <taxon>Actinomycetes</taxon>
        <taxon>Micrococcales</taxon>
        <taxon>Demequinaceae</taxon>
        <taxon>Demequina</taxon>
    </lineage>
</organism>
<protein>
    <submittedName>
        <fullName evidence="2">Chitinase N-terminal domain-containing protein</fullName>
    </submittedName>
</protein>
<feature type="domain" description="Chitinase A N-terminal" evidence="1">
    <location>
        <begin position="449"/>
        <end position="523"/>
    </location>
</feature>